<dbReference type="InterPro" id="IPR025513">
    <property type="entry name" value="DUF4401"/>
</dbReference>
<evidence type="ECO:0000313" key="4">
    <source>
        <dbReference type="EMBL" id="NJC24849.1"/>
    </source>
</evidence>
<feature type="transmembrane region" description="Helical" evidence="1">
    <location>
        <begin position="577"/>
        <end position="594"/>
    </location>
</feature>
<evidence type="ECO:0000259" key="3">
    <source>
        <dbReference type="Pfam" id="PF14351"/>
    </source>
</evidence>
<feature type="transmembrane region" description="Helical" evidence="1">
    <location>
        <begin position="516"/>
        <end position="532"/>
    </location>
</feature>
<feature type="transmembrane region" description="Helical" evidence="1">
    <location>
        <begin position="538"/>
        <end position="556"/>
    </location>
</feature>
<dbReference type="RefSeq" id="WP_168035652.1">
    <property type="nucleotide sequence ID" value="NZ_JAATJH010000001.1"/>
</dbReference>
<organism evidence="4 5">
    <name type="scientific">Neolewinella antarctica</name>
    <dbReference type="NCBI Taxonomy" id="442734"/>
    <lineage>
        <taxon>Bacteria</taxon>
        <taxon>Pseudomonadati</taxon>
        <taxon>Bacteroidota</taxon>
        <taxon>Saprospiria</taxon>
        <taxon>Saprospirales</taxon>
        <taxon>Lewinellaceae</taxon>
        <taxon>Neolewinella</taxon>
    </lineage>
</organism>
<accession>A0ABX0X6J5</accession>
<sequence>MLTEPNQGFTEFSVRSRAALVTDGRFATNHPTIMVTTRQYLLFLARRGAIRAPVYGRALRENVYATLPQWQTFVRITLLTLGLGLVTSALVYLLAFNWDVLTTVTKLSLAGAGVVVPTLMALFPVFSPFIRKMLMTAAAMMVGALFAVYGQIYQTGADNYEYFLAWFVFTTVWAVVVDFPALWILWLIVGNLTLYFFGEQVLEHWRTYETLGASVVTSGLALLTFTVLSNRGEQNYPAWFLNTIALGLGVVAVAAIALTAWSDEMSSLFYVVRFGVLGVLFGGLAIGYFRRWLGLLSVMSLAVIASLAVLITLSNDDAGFYFAGLWVLGATTFAAITINTLRNEWSPSTAVTGAAAGAGDWERSEATAEAHGEGGFEKSPWQVTNLADLAGTPQLENEYQAALENEYPLGLQLLSLFGGLMAMVTLVAFLFLIGVMDEIVARLVVGVLLVSGALLVDKSVDKPFLGALEVASVTAGTLLVLYASAEYFATEAAITLVALLLCAGILLLFRNGLVQLLAVLGVHLSIVSYLMLTEDITWVIVYVAVTGYLIAAWVLLESHLVTGSRYLAARYSAIRTGSIVSFLAATITCGYFYQWAKPQEIAELGWFTPVLYTLLIPIILYVAYYTIRTLKEDSVPAWSYVAGLALLLSPLYFAPAAAPGLLIIILSFRVNHRLGLTLGCLCFIYFMGQYYYDLNLTLLAKSAVLAASGVFFLLTYLAIHRKLTVHEAAH</sequence>
<reference evidence="4 5" key="1">
    <citation type="submission" date="2020-03" db="EMBL/GenBank/DDBJ databases">
        <title>Genomic Encyclopedia of Type Strains, Phase IV (KMG-IV): sequencing the most valuable type-strain genomes for metagenomic binning, comparative biology and taxonomic classification.</title>
        <authorList>
            <person name="Goeker M."/>
        </authorList>
    </citation>
    <scope>NUCLEOTIDE SEQUENCE [LARGE SCALE GENOMIC DNA]</scope>
    <source>
        <strain evidence="4 5">DSM 105096</strain>
    </source>
</reference>
<dbReference type="Pfam" id="PF09925">
    <property type="entry name" value="DUF2157"/>
    <property type="match status" value="1"/>
</dbReference>
<evidence type="ECO:0000256" key="1">
    <source>
        <dbReference type="SAM" id="Phobius"/>
    </source>
</evidence>
<feature type="transmembrane region" description="Helical" evidence="1">
    <location>
        <begin position="488"/>
        <end position="509"/>
    </location>
</feature>
<keyword evidence="1" id="KW-0472">Membrane</keyword>
<dbReference type="Pfam" id="PF14351">
    <property type="entry name" value="DUF4401"/>
    <property type="match status" value="1"/>
</dbReference>
<feature type="transmembrane region" description="Helical" evidence="1">
    <location>
        <begin position="606"/>
        <end position="627"/>
    </location>
</feature>
<feature type="transmembrane region" description="Helical" evidence="1">
    <location>
        <begin position="639"/>
        <end position="668"/>
    </location>
</feature>
<keyword evidence="1" id="KW-1133">Transmembrane helix</keyword>
<feature type="transmembrane region" description="Helical" evidence="1">
    <location>
        <begin position="413"/>
        <end position="433"/>
    </location>
</feature>
<feature type="transmembrane region" description="Helical" evidence="1">
    <location>
        <begin position="107"/>
        <end position="127"/>
    </location>
</feature>
<dbReference type="Proteomes" id="UP000770785">
    <property type="component" value="Unassembled WGS sequence"/>
</dbReference>
<keyword evidence="1" id="KW-0812">Transmembrane</keyword>
<feature type="transmembrane region" description="Helical" evidence="1">
    <location>
        <begin position="463"/>
        <end position="482"/>
    </location>
</feature>
<feature type="transmembrane region" description="Helical" evidence="1">
    <location>
        <begin position="674"/>
        <end position="692"/>
    </location>
</feature>
<gene>
    <name evidence="4" type="ORF">GGR27_000330</name>
</gene>
<feature type="transmembrane region" description="Helical" evidence="1">
    <location>
        <begin position="293"/>
        <end position="313"/>
    </location>
</feature>
<protein>
    <recommendedName>
        <fullName evidence="6">DUF4401 domain-containing protein</fullName>
    </recommendedName>
</protein>
<name>A0ABX0X6J5_9BACT</name>
<feature type="domain" description="DUF2157" evidence="2">
    <location>
        <begin position="73"/>
        <end position="183"/>
    </location>
</feature>
<dbReference type="InterPro" id="IPR018677">
    <property type="entry name" value="DUF2157"/>
</dbReference>
<evidence type="ECO:0000259" key="2">
    <source>
        <dbReference type="Pfam" id="PF09925"/>
    </source>
</evidence>
<feature type="transmembrane region" description="Helical" evidence="1">
    <location>
        <begin position="319"/>
        <end position="338"/>
    </location>
</feature>
<comment type="caution">
    <text evidence="4">The sequence shown here is derived from an EMBL/GenBank/DDBJ whole genome shotgun (WGS) entry which is preliminary data.</text>
</comment>
<feature type="domain" description="DUF4401" evidence="3">
    <location>
        <begin position="410"/>
        <end position="721"/>
    </location>
</feature>
<feature type="transmembrane region" description="Helical" evidence="1">
    <location>
        <begin position="699"/>
        <end position="719"/>
    </location>
</feature>
<feature type="transmembrane region" description="Helical" evidence="1">
    <location>
        <begin position="439"/>
        <end position="456"/>
    </location>
</feature>
<feature type="transmembrane region" description="Helical" evidence="1">
    <location>
        <begin position="164"/>
        <end position="188"/>
    </location>
</feature>
<evidence type="ECO:0008006" key="6">
    <source>
        <dbReference type="Google" id="ProtNLM"/>
    </source>
</evidence>
<feature type="transmembrane region" description="Helical" evidence="1">
    <location>
        <begin position="208"/>
        <end position="228"/>
    </location>
</feature>
<feature type="transmembrane region" description="Helical" evidence="1">
    <location>
        <begin position="73"/>
        <end position="95"/>
    </location>
</feature>
<feature type="transmembrane region" description="Helical" evidence="1">
    <location>
        <begin position="133"/>
        <end position="152"/>
    </location>
</feature>
<keyword evidence="5" id="KW-1185">Reference proteome</keyword>
<dbReference type="EMBL" id="JAATJH010000001">
    <property type="protein sequence ID" value="NJC24849.1"/>
    <property type="molecule type" value="Genomic_DNA"/>
</dbReference>
<proteinExistence type="predicted"/>
<feature type="transmembrane region" description="Helical" evidence="1">
    <location>
        <begin position="267"/>
        <end position="286"/>
    </location>
</feature>
<evidence type="ECO:0000313" key="5">
    <source>
        <dbReference type="Proteomes" id="UP000770785"/>
    </source>
</evidence>
<feature type="transmembrane region" description="Helical" evidence="1">
    <location>
        <begin position="240"/>
        <end position="261"/>
    </location>
</feature>